<evidence type="ECO:0000256" key="5">
    <source>
        <dbReference type="ARBA" id="ARBA00022759"/>
    </source>
</evidence>
<dbReference type="GO" id="GO:0008270">
    <property type="term" value="F:zinc ion binding"/>
    <property type="evidence" value="ECO:0007669"/>
    <property type="project" value="UniProtKB-UniRule"/>
</dbReference>
<dbReference type="PANTHER" id="PTHR46018:SF2">
    <property type="entry name" value="ZINC PHOSPHODIESTERASE ELAC PROTEIN 1"/>
    <property type="match status" value="1"/>
</dbReference>
<feature type="binding site" evidence="8">
    <location>
        <position position="110"/>
    </location>
    <ligand>
        <name>Zn(2+)</name>
        <dbReference type="ChEBI" id="CHEBI:29105"/>
        <label>1</label>
        <note>catalytic</note>
    </ligand>
</feature>
<dbReference type="Gene3D" id="3.60.15.10">
    <property type="entry name" value="Ribonuclease Z/Hydroxyacylglutathione hydrolase-like"/>
    <property type="match status" value="1"/>
</dbReference>
<protein>
    <recommendedName>
        <fullName evidence="8">Ribonuclease Z</fullName>
        <shortName evidence="8">RNase Z</shortName>
        <ecNumber evidence="8">3.1.26.11</ecNumber>
    </recommendedName>
    <alternativeName>
        <fullName evidence="8">tRNA 3 endonuclease</fullName>
    </alternativeName>
    <alternativeName>
        <fullName evidence="8">tRNase Z</fullName>
    </alternativeName>
</protein>
<dbReference type="CDD" id="cd07717">
    <property type="entry name" value="RNaseZ_ZiPD-like_MBL-fold"/>
    <property type="match status" value="1"/>
</dbReference>
<keyword evidence="2 8" id="KW-0819">tRNA processing</keyword>
<dbReference type="Pfam" id="PF23023">
    <property type="entry name" value="Anti-Pycsar_Apyc1"/>
    <property type="match status" value="1"/>
</dbReference>
<evidence type="ECO:0000256" key="8">
    <source>
        <dbReference type="HAMAP-Rule" id="MF_01818"/>
    </source>
</evidence>
<feature type="binding site" evidence="8">
    <location>
        <position position="318"/>
    </location>
    <ligand>
        <name>Zn(2+)</name>
        <dbReference type="ChEBI" id="CHEBI:29105"/>
        <label>2</label>
        <note>catalytic</note>
    </ligand>
</feature>
<evidence type="ECO:0000313" key="10">
    <source>
        <dbReference type="Proteomes" id="UP000255469"/>
    </source>
</evidence>
<accession>A0A379ED47</accession>
<dbReference type="AlphaFoldDB" id="A0A379ED47"/>
<feature type="binding site" evidence="8">
    <location>
        <position position="112"/>
    </location>
    <ligand>
        <name>Zn(2+)</name>
        <dbReference type="ChEBI" id="CHEBI:29105"/>
        <label>1</label>
        <note>catalytic</note>
    </ligand>
</feature>
<dbReference type="Proteomes" id="UP000255469">
    <property type="component" value="Unassembled WGS sequence"/>
</dbReference>
<feature type="binding site" evidence="8">
    <location>
        <position position="114"/>
    </location>
    <ligand>
        <name>Zn(2+)</name>
        <dbReference type="ChEBI" id="CHEBI:29105"/>
        <label>2</label>
        <note>catalytic</note>
    </ligand>
</feature>
<sequence length="355" mass="40347">MGQIPACGDIYLRVCPQHRRFIGQTRVAVSLLFLSSEYLTHLHLKCRMEPFKVRILGCGSALPTLQHFPSSQVVELREKLFMIDCGEGTQIQLRRLRIHFSKIIAVFISHLHGDHCFGLPGMLSTFGMTGRTAPLHIYAPAAFGPLLCQTLEFFCQGLGFEVIFHAVDTTRNKVVYEDRSLTVETIPLQHRIECCGYLFREKPTLPHIRRDMIDFYHIPISQINNIKAGADWITPDGNVVPHERLTTPAAPPRSYAYCSDTRYIKSLYKLVKGVDTLYHESTYTSEDAKRARLYWHSTSRQAAQVARDAAAGKLLLGHYSARYGNEEKLLEEAREIFPNTYLSQEGKIFDISAAR</sequence>
<comment type="similarity">
    <text evidence="8">Belongs to the RNase Z family.</text>
</comment>
<comment type="cofactor">
    <cofactor evidence="8">
        <name>Zn(2+)</name>
        <dbReference type="ChEBI" id="CHEBI:29105"/>
    </cofactor>
    <text evidence="8">Binds 2 Zn(2+) ions.</text>
</comment>
<comment type="function">
    <text evidence="8">Zinc phosphodiesterase, which displays some tRNA 3'-processing endonuclease activity. Probably involved in tRNA maturation, by removing a 3'-trailer from precursor tRNA.</text>
</comment>
<proteinExistence type="inferred from homology"/>
<evidence type="ECO:0000313" key="9">
    <source>
        <dbReference type="EMBL" id="SUB94324.1"/>
    </source>
</evidence>
<feature type="binding site" evidence="8">
    <location>
        <position position="190"/>
    </location>
    <ligand>
        <name>Zn(2+)</name>
        <dbReference type="ChEBI" id="CHEBI:29105"/>
        <label>1</label>
        <note>catalytic</note>
    </ligand>
</feature>
<feature type="active site" description="Proton acceptor" evidence="8">
    <location>
        <position position="114"/>
    </location>
</feature>
<feature type="binding site" evidence="8">
    <location>
        <position position="260"/>
    </location>
    <ligand>
        <name>Zn(2+)</name>
        <dbReference type="ChEBI" id="CHEBI:29105"/>
        <label>1</label>
        <note>catalytic</note>
    </ligand>
</feature>
<dbReference type="NCBIfam" id="TIGR02651">
    <property type="entry name" value="RNase_Z"/>
    <property type="match status" value="1"/>
</dbReference>
<dbReference type="NCBIfam" id="NF000801">
    <property type="entry name" value="PRK00055.1-3"/>
    <property type="match status" value="1"/>
</dbReference>
<keyword evidence="4 8" id="KW-0479">Metal-binding</keyword>
<comment type="subunit">
    <text evidence="1 8">Homodimer.</text>
</comment>
<gene>
    <name evidence="8 9" type="primary">rnz</name>
    <name evidence="9" type="ORF">NCTC13067_02193</name>
</gene>
<evidence type="ECO:0000256" key="7">
    <source>
        <dbReference type="ARBA" id="ARBA00022833"/>
    </source>
</evidence>
<dbReference type="GO" id="GO:0042781">
    <property type="term" value="F:3'-tRNA processing endoribonuclease activity"/>
    <property type="evidence" value="ECO:0007669"/>
    <property type="project" value="UniProtKB-UniRule"/>
</dbReference>
<feature type="binding site" evidence="8">
    <location>
        <position position="115"/>
    </location>
    <ligand>
        <name>Zn(2+)</name>
        <dbReference type="ChEBI" id="CHEBI:29105"/>
        <label>2</label>
        <note>catalytic</note>
    </ligand>
</feature>
<dbReference type="InterPro" id="IPR013471">
    <property type="entry name" value="RNase_Z/BN"/>
</dbReference>
<organism evidence="9 10">
    <name type="scientific">Prevotella denticola</name>
    <dbReference type="NCBI Taxonomy" id="28129"/>
    <lineage>
        <taxon>Bacteria</taxon>
        <taxon>Pseudomonadati</taxon>
        <taxon>Bacteroidota</taxon>
        <taxon>Bacteroidia</taxon>
        <taxon>Bacteroidales</taxon>
        <taxon>Prevotellaceae</taxon>
        <taxon>Prevotella</taxon>
    </lineage>
</organism>
<evidence type="ECO:0000256" key="3">
    <source>
        <dbReference type="ARBA" id="ARBA00022722"/>
    </source>
</evidence>
<comment type="catalytic activity">
    <reaction evidence="8">
        <text>Endonucleolytic cleavage of RNA, removing extra 3' nucleotides from tRNA precursor, generating 3' termini of tRNAs. A 3'-hydroxy group is left at the tRNA terminus and a 5'-phosphoryl group is left at the trailer molecule.</text>
        <dbReference type="EC" id="3.1.26.11"/>
    </reaction>
</comment>
<feature type="binding site" evidence="8">
    <location>
        <position position="260"/>
    </location>
    <ligand>
        <name>Zn(2+)</name>
        <dbReference type="ChEBI" id="CHEBI:29105"/>
        <label>2</label>
        <note>catalytic</note>
    </ligand>
</feature>
<dbReference type="SUPFAM" id="SSF56281">
    <property type="entry name" value="Metallo-hydrolase/oxidoreductase"/>
    <property type="match status" value="1"/>
</dbReference>
<dbReference type="EC" id="3.1.26.11" evidence="8"/>
<keyword evidence="3 8" id="KW-0540">Nuclease</keyword>
<evidence type="ECO:0000256" key="4">
    <source>
        <dbReference type="ARBA" id="ARBA00022723"/>
    </source>
</evidence>
<keyword evidence="6 8" id="KW-0378">Hydrolase</keyword>
<name>A0A379ED47_9BACT</name>
<evidence type="ECO:0000256" key="2">
    <source>
        <dbReference type="ARBA" id="ARBA00022694"/>
    </source>
</evidence>
<dbReference type="PANTHER" id="PTHR46018">
    <property type="entry name" value="ZINC PHOSPHODIESTERASE ELAC PROTEIN 1"/>
    <property type="match status" value="1"/>
</dbReference>
<keyword evidence="5 8" id="KW-0255">Endonuclease</keyword>
<dbReference type="HAMAP" id="MF_01818">
    <property type="entry name" value="RNase_Z_BN"/>
    <property type="match status" value="1"/>
</dbReference>
<keyword evidence="7 8" id="KW-0862">Zinc</keyword>
<dbReference type="InterPro" id="IPR036866">
    <property type="entry name" value="RibonucZ/Hydroxyglut_hydro"/>
</dbReference>
<dbReference type="EMBL" id="UGTM01000002">
    <property type="protein sequence ID" value="SUB94324.1"/>
    <property type="molecule type" value="Genomic_DNA"/>
</dbReference>
<evidence type="ECO:0000256" key="1">
    <source>
        <dbReference type="ARBA" id="ARBA00011738"/>
    </source>
</evidence>
<reference evidence="9 10" key="1">
    <citation type="submission" date="2018-06" db="EMBL/GenBank/DDBJ databases">
        <authorList>
            <consortium name="Pathogen Informatics"/>
            <person name="Doyle S."/>
        </authorList>
    </citation>
    <scope>NUCLEOTIDE SEQUENCE [LARGE SCALE GENOMIC DNA]</scope>
    <source>
        <strain evidence="9 10">NCTC13067</strain>
    </source>
</reference>
<evidence type="ECO:0000256" key="6">
    <source>
        <dbReference type="ARBA" id="ARBA00022801"/>
    </source>
</evidence>